<gene>
    <name evidence="1" type="ORF">E5Z56_02485</name>
</gene>
<evidence type="ECO:0000313" key="2">
    <source>
        <dbReference type="Proteomes" id="UP000301475"/>
    </source>
</evidence>
<reference evidence="1 2" key="1">
    <citation type="submission" date="2019-04" db="EMBL/GenBank/DDBJ databases">
        <authorList>
            <person name="Embree M."/>
            <person name="Gaffney J.R."/>
        </authorList>
    </citation>
    <scope>NUCLEOTIDE SEQUENCE [LARGE SCALE GENOMIC DNA]</scope>
    <source>
        <strain evidence="1 2">JE7A12</strain>
    </source>
</reference>
<dbReference type="EMBL" id="CP039381">
    <property type="protein sequence ID" value="QCT06288.1"/>
    <property type="molecule type" value="Genomic_DNA"/>
</dbReference>
<organism evidence="1 2">
    <name type="scientific">Ruminococcus bovis</name>
    <dbReference type="NCBI Taxonomy" id="2564099"/>
    <lineage>
        <taxon>Bacteria</taxon>
        <taxon>Bacillati</taxon>
        <taxon>Bacillota</taxon>
        <taxon>Clostridia</taxon>
        <taxon>Eubacteriales</taxon>
        <taxon>Oscillospiraceae</taxon>
        <taxon>Ruminococcus</taxon>
    </lineage>
</organism>
<name>A0A4P8XZI0_9FIRM</name>
<accession>A0A4P8XZI0</accession>
<proteinExistence type="predicted"/>
<dbReference type="OrthoDB" id="9786100at2"/>
<dbReference type="Proteomes" id="UP000301475">
    <property type="component" value="Chromosome"/>
</dbReference>
<dbReference type="AlphaFoldDB" id="A0A4P8XZI0"/>
<dbReference type="SUPFAM" id="SSF48452">
    <property type="entry name" value="TPR-like"/>
    <property type="match status" value="1"/>
</dbReference>
<sequence length="827" mass="97428">MLTQHQEILYQLLIEIADICTEHNISYGIGSDTLLGAISINSMLPESHTISVYMKSNDYYKFIEICSKKCERTNHRFLDCRETNEFCTNSFARYVNTKTTLIDKHNLITGDKAGIGVDIYCLDNVRNHKNDAEHYYKKLRLYCDFLNNSKNYSIPYEDNKFSYLFNKAKGKVVSKESILQSLESNLEKFNNYNCNFYMVREPSLPVCIPKKIVGSFNSIVTIAGRKFRTFENPYSYLSIIYGEEWMYQNSPKNTDDTLILNKKTTYENIKSELYNFIDKDDLDKKYNSKKNFDFLTEKQGLKVQDFRSKIELIGKSLEDHNFLRSKNDEIEKSIEEENYNKLSEIFSEYIKNQSSKKLIGSKDLDNIYRYHHPLLIKIDPEYYEAVVLTLFHTSRIDKAKRFIQVYSYHFKKTIVMKVVEENIFHYKKALVLIDENKFDRAITLLDKLLKKYPKNISFIKLKIYCLLKSFFADDHTVEIKGLINLGLEMFPNDGDLLKYQNELLINDDLEKAILGYIDAYFKTDNIITKREIRYTLDKHLDTLIKDTHNIDFLDRLLLILNDDFRLYNKKFQLMNNEIEQTEGRERKAKKQYDFVYYLVNLRYKYKEKFAQNIFSKTETTISQWYHNIVKGICNNEFITCVSAEIINCTDFNKLSMILDNIDSHMVNLDIGDINYLYCLILKSHVLRKIGEFQKSSKILIQVAKENKDPYLTIVIKKDFLGEINCIYRELTSSTEHIYDSSFDSKISAKKINEKEKSDEKTVYDFYTDRIKGIYPSVLNFLEIITKVGLITVQQRNDFVKDLSIDESSTFNKETAETLYNLTSQIQI</sequence>
<dbReference type="GO" id="GO:0009100">
    <property type="term" value="P:glycoprotein metabolic process"/>
    <property type="evidence" value="ECO:0007669"/>
    <property type="project" value="UniProtKB-ARBA"/>
</dbReference>
<keyword evidence="2" id="KW-1185">Reference proteome</keyword>
<evidence type="ECO:0000313" key="1">
    <source>
        <dbReference type="EMBL" id="QCT06288.1"/>
    </source>
</evidence>
<dbReference type="InterPro" id="IPR011990">
    <property type="entry name" value="TPR-like_helical_dom_sf"/>
</dbReference>
<dbReference type="KEGG" id="ruj:E5Z56_02485"/>
<protein>
    <submittedName>
        <fullName evidence="1">LicD family protein</fullName>
    </submittedName>
</protein>
<dbReference type="RefSeq" id="WP_138156373.1">
    <property type="nucleotide sequence ID" value="NZ_CP039381.1"/>
</dbReference>